<dbReference type="PRINTS" id="PR00111">
    <property type="entry name" value="ABHYDROLASE"/>
</dbReference>
<comment type="caution">
    <text evidence="3">The sequence shown here is derived from an EMBL/GenBank/DDBJ whole genome shotgun (WGS) entry which is preliminary data.</text>
</comment>
<dbReference type="InterPro" id="IPR050266">
    <property type="entry name" value="AB_hydrolase_sf"/>
</dbReference>
<keyword evidence="4" id="KW-1185">Reference proteome</keyword>
<keyword evidence="1 3" id="KW-0378">Hydrolase</keyword>
<gene>
    <name evidence="3" type="ORF">F7O44_05600</name>
</gene>
<dbReference type="PANTHER" id="PTHR43798:SF31">
    <property type="entry name" value="AB HYDROLASE SUPERFAMILY PROTEIN YCLE"/>
    <property type="match status" value="1"/>
</dbReference>
<reference evidence="3 4" key="1">
    <citation type="submission" date="2019-11" db="EMBL/GenBank/DDBJ databases">
        <authorList>
            <person name="Li X.-J."/>
            <person name="Feng X.-M."/>
        </authorList>
    </citation>
    <scope>NUCLEOTIDE SEQUENCE [LARGE SCALE GENOMIC DNA]</scope>
    <source>
        <strain evidence="3 4">XMNu-373</strain>
    </source>
</reference>
<evidence type="ECO:0000313" key="3">
    <source>
        <dbReference type="EMBL" id="NDL56544.1"/>
    </source>
</evidence>
<name>A0A7K3LZU7_9ACTN</name>
<evidence type="ECO:0000259" key="2">
    <source>
        <dbReference type="Pfam" id="PF12697"/>
    </source>
</evidence>
<sequence>MSDATEWHVRELVVKRSGCPVHASVRGSESAPLVVLSHGAAMDHRMFDPQLAPLLDAGYRVMTVDLRGHGKSKPVGEVPFMVTDLADDVLALVDQLGVDRFVIIGQSMGGYVAQDLVLRYPDRIVALGIIGSTCITAPLTRLEMFSLRTSPLWFRLWPWGNLRRTVAKATAVTDEARAYAYDAVSALRKQEFIAVWNAVALAVQPRPGYRIEHPLLLTHGDQDRTGNIRRSAPAWAERDPRARYKVIANAGHNANQDNPEFFNRILLEFLSEFVSTGRAAQ</sequence>
<accession>A0A7K3LZU7</accession>
<dbReference type="GO" id="GO:0016787">
    <property type="term" value="F:hydrolase activity"/>
    <property type="evidence" value="ECO:0007669"/>
    <property type="project" value="UniProtKB-KW"/>
</dbReference>
<dbReference type="RefSeq" id="WP_162449109.1">
    <property type="nucleotide sequence ID" value="NZ_WLZY01000001.1"/>
</dbReference>
<dbReference type="PANTHER" id="PTHR43798">
    <property type="entry name" value="MONOACYLGLYCEROL LIPASE"/>
    <property type="match status" value="1"/>
</dbReference>
<evidence type="ECO:0000256" key="1">
    <source>
        <dbReference type="ARBA" id="ARBA00022801"/>
    </source>
</evidence>
<dbReference type="Proteomes" id="UP000460435">
    <property type="component" value="Unassembled WGS sequence"/>
</dbReference>
<dbReference type="GO" id="GO:0016020">
    <property type="term" value="C:membrane"/>
    <property type="evidence" value="ECO:0007669"/>
    <property type="project" value="TreeGrafter"/>
</dbReference>
<feature type="domain" description="AB hydrolase-1" evidence="2">
    <location>
        <begin position="34"/>
        <end position="264"/>
    </location>
</feature>
<dbReference type="EMBL" id="WLZY01000001">
    <property type="protein sequence ID" value="NDL56544.1"/>
    <property type="molecule type" value="Genomic_DNA"/>
</dbReference>
<dbReference type="AlphaFoldDB" id="A0A7K3LZU7"/>
<dbReference type="Gene3D" id="3.40.50.1820">
    <property type="entry name" value="alpha/beta hydrolase"/>
    <property type="match status" value="1"/>
</dbReference>
<dbReference type="PRINTS" id="PR00412">
    <property type="entry name" value="EPOXHYDRLASE"/>
</dbReference>
<dbReference type="InterPro" id="IPR029058">
    <property type="entry name" value="AB_hydrolase_fold"/>
</dbReference>
<dbReference type="Pfam" id="PF12697">
    <property type="entry name" value="Abhydrolase_6"/>
    <property type="match status" value="1"/>
</dbReference>
<dbReference type="InterPro" id="IPR000073">
    <property type="entry name" value="AB_hydrolase_1"/>
</dbReference>
<dbReference type="InterPro" id="IPR000639">
    <property type="entry name" value="Epox_hydrolase-like"/>
</dbReference>
<organism evidence="3 4">
    <name type="scientific">Phytoactinopolyspora mesophila</name>
    <dbReference type="NCBI Taxonomy" id="2650750"/>
    <lineage>
        <taxon>Bacteria</taxon>
        <taxon>Bacillati</taxon>
        <taxon>Actinomycetota</taxon>
        <taxon>Actinomycetes</taxon>
        <taxon>Jiangellales</taxon>
        <taxon>Jiangellaceae</taxon>
        <taxon>Phytoactinopolyspora</taxon>
    </lineage>
</organism>
<proteinExistence type="predicted"/>
<evidence type="ECO:0000313" key="4">
    <source>
        <dbReference type="Proteomes" id="UP000460435"/>
    </source>
</evidence>
<dbReference type="SUPFAM" id="SSF53474">
    <property type="entry name" value="alpha/beta-Hydrolases"/>
    <property type="match status" value="1"/>
</dbReference>
<protein>
    <submittedName>
        <fullName evidence="3">Alpha/beta fold hydrolase</fullName>
    </submittedName>
</protein>